<dbReference type="Proteomes" id="UP000078492">
    <property type="component" value="Unassembled WGS sequence"/>
</dbReference>
<reference evidence="2 3" key="1">
    <citation type="submission" date="2015-09" db="EMBL/GenBank/DDBJ databases">
        <title>Trachymyrmex cornetzi WGS genome.</title>
        <authorList>
            <person name="Nygaard S."/>
            <person name="Hu H."/>
            <person name="Boomsma J."/>
            <person name="Zhang G."/>
        </authorList>
    </citation>
    <scope>NUCLEOTIDE SEQUENCE [LARGE SCALE GENOMIC DNA]</scope>
    <source>
        <strain evidence="2">Tcor2-1</strain>
        <tissue evidence="2">Whole body</tissue>
    </source>
</reference>
<gene>
    <name evidence="2" type="ORF">ALC57_06981</name>
</gene>
<accession>A0A195E749</accession>
<dbReference type="EMBL" id="KQ979579">
    <property type="protein sequence ID" value="KYN20664.1"/>
    <property type="molecule type" value="Genomic_DNA"/>
</dbReference>
<name>A0A195E749_9HYME</name>
<evidence type="ECO:0000313" key="2">
    <source>
        <dbReference type="EMBL" id="KYN20664.1"/>
    </source>
</evidence>
<protein>
    <submittedName>
        <fullName evidence="2">Uncharacterized protein</fullName>
    </submittedName>
</protein>
<feature type="region of interest" description="Disordered" evidence="1">
    <location>
        <begin position="1"/>
        <end position="42"/>
    </location>
</feature>
<feature type="compositionally biased region" description="Basic and acidic residues" evidence="1">
    <location>
        <begin position="1"/>
        <end position="22"/>
    </location>
</feature>
<organism evidence="2 3">
    <name type="scientific">Trachymyrmex cornetzi</name>
    <dbReference type="NCBI Taxonomy" id="471704"/>
    <lineage>
        <taxon>Eukaryota</taxon>
        <taxon>Metazoa</taxon>
        <taxon>Ecdysozoa</taxon>
        <taxon>Arthropoda</taxon>
        <taxon>Hexapoda</taxon>
        <taxon>Insecta</taxon>
        <taxon>Pterygota</taxon>
        <taxon>Neoptera</taxon>
        <taxon>Endopterygota</taxon>
        <taxon>Hymenoptera</taxon>
        <taxon>Apocrita</taxon>
        <taxon>Aculeata</taxon>
        <taxon>Formicoidea</taxon>
        <taxon>Formicidae</taxon>
        <taxon>Myrmicinae</taxon>
        <taxon>Trachymyrmex</taxon>
    </lineage>
</organism>
<sequence length="268" mass="30226">MCKERIDKSIKSHDKSHADGQERSQIAKHGKQSHQEQQKMLMNALTSDYHQLNRSQSDLTECQLPNYCGHRNNPYIDPPKYRQFDRPPRYQETPLKSEPPPKYHVDPPKYAEVSRRQDDFKRIQRTLRSTGRTTFLCTHLHVSSSGSVAPALSQMEIGFGPGVFVGLTMLWITGGGDGGCMLRACVRACVRAGGRVCSDNRVSIRITVRPSPFEPSPSWKVGAATRSNGTNTTPRVATTDCWTTLRVVAQPLVLHRVKALRNIYDYTF</sequence>
<feature type="region of interest" description="Disordered" evidence="1">
    <location>
        <begin position="73"/>
        <end position="106"/>
    </location>
</feature>
<proteinExistence type="predicted"/>
<keyword evidence="3" id="KW-1185">Reference proteome</keyword>
<feature type="compositionally biased region" description="Basic and acidic residues" evidence="1">
    <location>
        <begin position="79"/>
        <end position="89"/>
    </location>
</feature>
<evidence type="ECO:0000256" key="1">
    <source>
        <dbReference type="SAM" id="MobiDB-lite"/>
    </source>
</evidence>
<dbReference type="AlphaFoldDB" id="A0A195E749"/>
<evidence type="ECO:0000313" key="3">
    <source>
        <dbReference type="Proteomes" id="UP000078492"/>
    </source>
</evidence>